<proteinExistence type="inferred from homology"/>
<feature type="transmembrane region" description="Helical" evidence="6">
    <location>
        <begin position="9"/>
        <end position="32"/>
    </location>
</feature>
<feature type="transmembrane region" description="Helical" evidence="6">
    <location>
        <begin position="105"/>
        <end position="123"/>
    </location>
</feature>
<dbReference type="Pfam" id="PF04138">
    <property type="entry name" value="GtrA_DPMS_TM"/>
    <property type="match status" value="1"/>
</dbReference>
<evidence type="ECO:0000313" key="8">
    <source>
        <dbReference type="EMBL" id="PIK26411.1"/>
    </source>
</evidence>
<feature type="transmembrane region" description="Helical" evidence="6">
    <location>
        <begin position="38"/>
        <end position="55"/>
    </location>
</feature>
<evidence type="ECO:0000256" key="6">
    <source>
        <dbReference type="SAM" id="Phobius"/>
    </source>
</evidence>
<organism evidence="8 9">
    <name type="scientific">Bacillus pumilus</name>
    <name type="common">Bacillus mesentericus</name>
    <dbReference type="NCBI Taxonomy" id="1408"/>
    <lineage>
        <taxon>Bacteria</taxon>
        <taxon>Bacillati</taxon>
        <taxon>Bacillota</taxon>
        <taxon>Bacilli</taxon>
        <taxon>Bacillales</taxon>
        <taxon>Bacillaceae</taxon>
        <taxon>Bacillus</taxon>
    </lineage>
</organism>
<evidence type="ECO:0000313" key="9">
    <source>
        <dbReference type="Proteomes" id="UP000230768"/>
    </source>
</evidence>
<keyword evidence="5 6" id="KW-0472">Membrane</keyword>
<accession>A0A2G8ISH1</accession>
<reference evidence="8 9" key="1">
    <citation type="submission" date="2017-11" db="EMBL/GenBank/DDBJ databases">
        <title>Draft genome sequence of Bacillus pumilus 51_5il from lake Gorkoye (Russia: Novosibirsk region).</title>
        <authorList>
            <person name="Shipova A.A."/>
            <person name="Rozanov A.S."/>
            <person name="Bryanskaya A.V."/>
            <person name="Peltek S.E."/>
        </authorList>
    </citation>
    <scope>NUCLEOTIDE SEQUENCE [LARGE SCALE GENOMIC DNA]</scope>
    <source>
        <strain evidence="8 9">51_5il</strain>
    </source>
</reference>
<evidence type="ECO:0000259" key="7">
    <source>
        <dbReference type="Pfam" id="PF04138"/>
    </source>
</evidence>
<dbReference type="Proteomes" id="UP000230768">
    <property type="component" value="Unassembled WGS sequence"/>
</dbReference>
<sequence length="135" mass="15783">MTRKNIRTYAAFSIVGAGNTLIDFIFFFFLTACFVPPFLAQCLSYSAGMMNSYFWNRKWTFQVKKKADKWEWIKWMTANGAACFLTYFVLYVMQLADFSLFISKLVGTLLGLMITFTGSRVWVFQTENQQSEMER</sequence>
<feature type="transmembrane region" description="Helical" evidence="6">
    <location>
        <begin position="75"/>
        <end position="93"/>
    </location>
</feature>
<keyword evidence="4 6" id="KW-1133">Transmembrane helix</keyword>
<dbReference type="AlphaFoldDB" id="A0A2G8ISH1"/>
<evidence type="ECO:0000256" key="5">
    <source>
        <dbReference type="ARBA" id="ARBA00023136"/>
    </source>
</evidence>
<dbReference type="EMBL" id="PEKP01000017">
    <property type="protein sequence ID" value="PIK26411.1"/>
    <property type="molecule type" value="Genomic_DNA"/>
</dbReference>
<name>A0A2G8ISH1_BACPU</name>
<evidence type="ECO:0000256" key="3">
    <source>
        <dbReference type="ARBA" id="ARBA00022692"/>
    </source>
</evidence>
<dbReference type="GO" id="GO:0000271">
    <property type="term" value="P:polysaccharide biosynthetic process"/>
    <property type="evidence" value="ECO:0007669"/>
    <property type="project" value="InterPro"/>
</dbReference>
<dbReference type="RefSeq" id="WP_099727843.1">
    <property type="nucleotide sequence ID" value="NZ_PEKP01000017.1"/>
</dbReference>
<evidence type="ECO:0000256" key="2">
    <source>
        <dbReference type="ARBA" id="ARBA00009399"/>
    </source>
</evidence>
<comment type="similarity">
    <text evidence="2">Belongs to the GtrA family.</text>
</comment>
<keyword evidence="3 6" id="KW-0812">Transmembrane</keyword>
<dbReference type="PANTHER" id="PTHR38459:SF1">
    <property type="entry name" value="PROPHAGE BACTOPRENOL-LINKED GLUCOSE TRANSLOCASE HOMOLOG"/>
    <property type="match status" value="1"/>
</dbReference>
<protein>
    <recommendedName>
        <fullName evidence="7">GtrA/DPMS transmembrane domain-containing protein</fullName>
    </recommendedName>
</protein>
<dbReference type="InterPro" id="IPR051401">
    <property type="entry name" value="GtrA_CellWall_Glycosyl"/>
</dbReference>
<dbReference type="PANTHER" id="PTHR38459">
    <property type="entry name" value="PROPHAGE BACTOPRENOL-LINKED GLUCOSE TRANSLOCASE HOMOLOG"/>
    <property type="match status" value="1"/>
</dbReference>
<comment type="subcellular location">
    <subcellularLocation>
        <location evidence="1">Membrane</location>
        <topology evidence="1">Multi-pass membrane protein</topology>
    </subcellularLocation>
</comment>
<comment type="caution">
    <text evidence="8">The sequence shown here is derived from an EMBL/GenBank/DDBJ whole genome shotgun (WGS) entry which is preliminary data.</text>
</comment>
<feature type="domain" description="GtrA/DPMS transmembrane" evidence="7">
    <location>
        <begin position="12"/>
        <end position="124"/>
    </location>
</feature>
<evidence type="ECO:0000256" key="1">
    <source>
        <dbReference type="ARBA" id="ARBA00004141"/>
    </source>
</evidence>
<dbReference type="InterPro" id="IPR007267">
    <property type="entry name" value="GtrA_DPMS_TM"/>
</dbReference>
<evidence type="ECO:0000256" key="4">
    <source>
        <dbReference type="ARBA" id="ARBA00022989"/>
    </source>
</evidence>
<dbReference type="GO" id="GO:0005886">
    <property type="term" value="C:plasma membrane"/>
    <property type="evidence" value="ECO:0007669"/>
    <property type="project" value="TreeGrafter"/>
</dbReference>
<gene>
    <name evidence="8" type="ORF">CTV99_12415</name>
</gene>